<gene>
    <name evidence="3" type="ordered locus">Sde_2919</name>
</gene>
<dbReference type="KEGG" id="sde:Sde_2919"/>
<dbReference type="CDD" id="cd10456">
    <property type="entry name" value="GIY-YIG_UPF0213"/>
    <property type="match status" value="1"/>
</dbReference>
<evidence type="ECO:0000259" key="2">
    <source>
        <dbReference type="PROSITE" id="PS50164"/>
    </source>
</evidence>
<dbReference type="Gene3D" id="3.40.1440.10">
    <property type="entry name" value="GIY-YIG endonuclease"/>
    <property type="match status" value="1"/>
</dbReference>
<dbReference type="AlphaFoldDB" id="Q21GK3"/>
<dbReference type="PROSITE" id="PS50164">
    <property type="entry name" value="GIY_YIG"/>
    <property type="match status" value="1"/>
</dbReference>
<dbReference type="Pfam" id="PF01541">
    <property type="entry name" value="GIY-YIG"/>
    <property type="match status" value="1"/>
</dbReference>
<reference evidence="3" key="1">
    <citation type="submission" date="2006-03" db="EMBL/GenBank/DDBJ databases">
        <title>Complete sequence of Saccharophagus degradans 2-40.</title>
        <authorList>
            <consortium name="US DOE Joint Genome Institute"/>
            <person name="Copeland A."/>
            <person name="Lucas S."/>
            <person name="Lapidus A."/>
            <person name="Barry K."/>
            <person name="Detter J.C."/>
            <person name="Glavina del Rio T."/>
            <person name="Hammon N."/>
            <person name="Israni S."/>
            <person name="Dalin E."/>
            <person name="Tice H."/>
            <person name="Pitluck S."/>
            <person name="Saunders E.H."/>
            <person name="Brettin T."/>
            <person name="Bruce D."/>
            <person name="Han C."/>
            <person name="Tapia R."/>
            <person name="Gilna P."/>
            <person name="Schmutz J."/>
            <person name="Larimer F."/>
            <person name="Land M."/>
            <person name="Hauser L."/>
            <person name="Kyrpides N."/>
            <person name="Lykidis A."/>
            <person name="Richardson P."/>
            <person name="Weiner R."/>
        </authorList>
    </citation>
    <scope>NUCLEOTIDE SEQUENCE</scope>
    <source>
        <strain>2-40</strain>
    </source>
</reference>
<dbReference type="PANTHER" id="PTHR34477">
    <property type="entry name" value="UPF0213 PROTEIN YHBQ"/>
    <property type="match status" value="1"/>
</dbReference>
<dbReference type="Proteomes" id="UP000001947">
    <property type="component" value="Chromosome"/>
</dbReference>
<dbReference type="eggNOG" id="COG2827">
    <property type="taxonomic scope" value="Bacteria"/>
</dbReference>
<organism evidence="3 4">
    <name type="scientific">Saccharophagus degradans (strain 2-40 / ATCC 43961 / DSM 17024)</name>
    <dbReference type="NCBI Taxonomy" id="203122"/>
    <lineage>
        <taxon>Bacteria</taxon>
        <taxon>Pseudomonadati</taxon>
        <taxon>Pseudomonadota</taxon>
        <taxon>Gammaproteobacteria</taxon>
        <taxon>Cellvibrionales</taxon>
        <taxon>Cellvibrionaceae</taxon>
        <taxon>Saccharophagus</taxon>
    </lineage>
</organism>
<dbReference type="SUPFAM" id="SSF82771">
    <property type="entry name" value="GIY-YIG endonuclease"/>
    <property type="match status" value="1"/>
</dbReference>
<sequence>MTRHTMKSPTHWQVYILQCADGSYYTGVTVDIARRVHEHNHAKLGAKYTRARRPVKVVYSEACIDRSAACKREAAIKKLPRSAKVALIASQSNEVGPPCQHGTSSS</sequence>
<dbReference type="STRING" id="203122.Sde_2919"/>
<reference evidence="3" key="2">
    <citation type="journal article" date="2008" name="PLoS Genet.">
        <title>Complete genome sequence of the complex carbohydrate-degrading marine bacterium, Saccharophagus degradans strain 2-40 T.</title>
        <authorList>
            <person name="Weiner R.M."/>
            <person name="Taylor L.E.II."/>
            <person name="Henrissat B."/>
            <person name="Hauser L."/>
            <person name="Land M."/>
            <person name="Coutinho P.M."/>
            <person name="Rancurel C."/>
            <person name="Saunders E.H."/>
            <person name="Longmire A.G."/>
            <person name="Zhang H."/>
            <person name="Bayer E.A."/>
            <person name="Gilbert H.J."/>
            <person name="Larimer F."/>
            <person name="Zhulin I.B."/>
            <person name="Ekborg N.A."/>
            <person name="Lamed R."/>
            <person name="Richardson P.M."/>
            <person name="Borovok I."/>
            <person name="Hutcheson S."/>
        </authorList>
    </citation>
    <scope>NUCLEOTIDE SEQUENCE [LARGE SCALE GENOMIC DNA]</scope>
    <source>
        <strain evidence="3">2-40</strain>
    </source>
</reference>
<accession>Q21GK3</accession>
<name>Q21GK3_SACD2</name>
<comment type="similarity">
    <text evidence="1">Belongs to the UPF0213 family.</text>
</comment>
<dbReference type="InterPro" id="IPR050190">
    <property type="entry name" value="UPF0213_domain"/>
</dbReference>
<keyword evidence="4" id="KW-1185">Reference proteome</keyword>
<protein>
    <submittedName>
        <fullName evidence="3">Excinuclease ABC, C subunit-like protein</fullName>
    </submittedName>
</protein>
<evidence type="ECO:0000313" key="4">
    <source>
        <dbReference type="Proteomes" id="UP000001947"/>
    </source>
</evidence>
<evidence type="ECO:0000313" key="3">
    <source>
        <dbReference type="EMBL" id="ABD82176.1"/>
    </source>
</evidence>
<proteinExistence type="inferred from homology"/>
<dbReference type="PANTHER" id="PTHR34477:SF1">
    <property type="entry name" value="UPF0213 PROTEIN YHBQ"/>
    <property type="match status" value="1"/>
</dbReference>
<evidence type="ECO:0000256" key="1">
    <source>
        <dbReference type="ARBA" id="ARBA00007435"/>
    </source>
</evidence>
<feature type="domain" description="GIY-YIG" evidence="2">
    <location>
        <begin position="10"/>
        <end position="86"/>
    </location>
</feature>
<dbReference type="HOGENOM" id="CLU_135650_0_1_6"/>
<dbReference type="InterPro" id="IPR035901">
    <property type="entry name" value="GIY-YIG_endonuc_sf"/>
</dbReference>
<dbReference type="InterPro" id="IPR000305">
    <property type="entry name" value="GIY-YIG_endonuc"/>
</dbReference>
<dbReference type="EMBL" id="CP000282">
    <property type="protein sequence ID" value="ABD82176.1"/>
    <property type="molecule type" value="Genomic_DNA"/>
</dbReference>